<keyword evidence="3 6" id="KW-1133">Transmembrane helix</keyword>
<feature type="transmembrane region" description="Helical" evidence="6">
    <location>
        <begin position="243"/>
        <end position="264"/>
    </location>
</feature>
<feature type="transmembrane region" description="Helical" evidence="6">
    <location>
        <begin position="312"/>
        <end position="332"/>
    </location>
</feature>
<gene>
    <name evidence="7" type="ORF">FNV43_RR03344</name>
</gene>
<comment type="caution">
    <text evidence="7">The sequence shown here is derived from an EMBL/GenBank/DDBJ whole genome shotgun (WGS) entry which is preliminary data.</text>
</comment>
<dbReference type="GO" id="GO:0046872">
    <property type="term" value="F:metal ion binding"/>
    <property type="evidence" value="ECO:0007669"/>
    <property type="project" value="UniProtKB-KW"/>
</dbReference>
<dbReference type="AlphaFoldDB" id="A0A8K0HHK6"/>
<feature type="transmembrane region" description="Helical" evidence="6">
    <location>
        <begin position="209"/>
        <end position="231"/>
    </location>
</feature>
<reference evidence="7" key="1">
    <citation type="submission" date="2020-03" db="EMBL/GenBank/DDBJ databases">
        <title>A high-quality chromosome-level genome assembly of a woody plant with both climbing and erect habits, Rhamnella rubrinervis.</title>
        <authorList>
            <person name="Lu Z."/>
            <person name="Yang Y."/>
            <person name="Zhu X."/>
            <person name="Sun Y."/>
        </authorList>
    </citation>
    <scope>NUCLEOTIDE SEQUENCE</scope>
    <source>
        <strain evidence="7">BYM</strain>
        <tissue evidence="7">Leaf</tissue>
    </source>
</reference>
<keyword evidence="2 6" id="KW-0812">Transmembrane</keyword>
<feature type="transmembrane region" description="Helical" evidence="6">
    <location>
        <begin position="53"/>
        <end position="74"/>
    </location>
</feature>
<comment type="subcellular location">
    <subcellularLocation>
        <location evidence="1">Membrane</location>
        <topology evidence="1">Multi-pass membrane protein</topology>
    </subcellularLocation>
</comment>
<evidence type="ECO:0000256" key="3">
    <source>
        <dbReference type="ARBA" id="ARBA00022989"/>
    </source>
</evidence>
<evidence type="ECO:0000256" key="1">
    <source>
        <dbReference type="ARBA" id="ARBA00004141"/>
    </source>
</evidence>
<evidence type="ECO:0000256" key="5">
    <source>
        <dbReference type="PIRSR" id="PIRSR604254-1"/>
    </source>
</evidence>
<organism evidence="7 8">
    <name type="scientific">Rhamnella rubrinervis</name>
    <dbReference type="NCBI Taxonomy" id="2594499"/>
    <lineage>
        <taxon>Eukaryota</taxon>
        <taxon>Viridiplantae</taxon>
        <taxon>Streptophyta</taxon>
        <taxon>Embryophyta</taxon>
        <taxon>Tracheophyta</taxon>
        <taxon>Spermatophyta</taxon>
        <taxon>Magnoliopsida</taxon>
        <taxon>eudicotyledons</taxon>
        <taxon>Gunneridae</taxon>
        <taxon>Pentapetalae</taxon>
        <taxon>rosids</taxon>
        <taxon>fabids</taxon>
        <taxon>Rosales</taxon>
        <taxon>Rhamnaceae</taxon>
        <taxon>rhamnoid group</taxon>
        <taxon>Rhamneae</taxon>
        <taxon>Rhamnella</taxon>
    </lineage>
</organism>
<evidence type="ECO:0000313" key="7">
    <source>
        <dbReference type="EMBL" id="KAF3452911.1"/>
    </source>
</evidence>
<evidence type="ECO:0008006" key="9">
    <source>
        <dbReference type="Google" id="ProtNLM"/>
    </source>
</evidence>
<evidence type="ECO:0000256" key="6">
    <source>
        <dbReference type="SAM" id="Phobius"/>
    </source>
</evidence>
<keyword evidence="5" id="KW-0479">Metal-binding</keyword>
<dbReference type="Proteomes" id="UP000796880">
    <property type="component" value="Unassembled WGS sequence"/>
</dbReference>
<feature type="binding site" evidence="5">
    <location>
        <position position="165"/>
    </location>
    <ligand>
        <name>Zn(2+)</name>
        <dbReference type="ChEBI" id="CHEBI:29105"/>
    </ligand>
</feature>
<dbReference type="GO" id="GO:0016020">
    <property type="term" value="C:membrane"/>
    <property type="evidence" value="ECO:0007669"/>
    <property type="project" value="UniProtKB-SubCell"/>
</dbReference>
<feature type="binding site" evidence="5">
    <location>
        <position position="314"/>
    </location>
    <ligand>
        <name>Zn(2+)</name>
        <dbReference type="ChEBI" id="CHEBI:29105"/>
    </ligand>
</feature>
<dbReference type="EMBL" id="VOIH02000002">
    <property type="protein sequence ID" value="KAF3452911.1"/>
    <property type="molecule type" value="Genomic_DNA"/>
</dbReference>
<feature type="binding site" evidence="5">
    <location>
        <position position="310"/>
    </location>
    <ligand>
        <name>Zn(2+)</name>
        <dbReference type="ChEBI" id="CHEBI:29105"/>
    </ligand>
</feature>
<dbReference type="GO" id="GO:0009744">
    <property type="term" value="P:response to sucrose"/>
    <property type="evidence" value="ECO:0007669"/>
    <property type="project" value="UniProtKB-ARBA"/>
</dbReference>
<dbReference type="GO" id="GO:0038023">
    <property type="term" value="F:signaling receptor activity"/>
    <property type="evidence" value="ECO:0007669"/>
    <property type="project" value="TreeGrafter"/>
</dbReference>
<dbReference type="GO" id="GO:0009725">
    <property type="term" value="P:response to hormone"/>
    <property type="evidence" value="ECO:0007669"/>
    <property type="project" value="TreeGrafter"/>
</dbReference>
<dbReference type="InterPro" id="IPR004254">
    <property type="entry name" value="AdipoR/HlyIII-related"/>
</dbReference>
<protein>
    <recommendedName>
        <fullName evidence="9">Heptahelical transmembrane protein 2-like</fullName>
    </recommendedName>
</protein>
<feature type="transmembrane region" description="Helical" evidence="6">
    <location>
        <begin position="145"/>
        <end position="169"/>
    </location>
</feature>
<dbReference type="OrthoDB" id="529367at2759"/>
<feature type="transmembrane region" description="Helical" evidence="6">
    <location>
        <begin position="181"/>
        <end position="203"/>
    </location>
</feature>
<keyword evidence="4 6" id="KW-0472">Membrane</keyword>
<evidence type="ECO:0000256" key="4">
    <source>
        <dbReference type="ARBA" id="ARBA00023136"/>
    </source>
</evidence>
<proteinExistence type="predicted"/>
<accession>A0A8K0HHK6</accession>
<dbReference type="PANTHER" id="PTHR20855:SF100">
    <property type="entry name" value="HEPTAHELICAL TRANSMEMBRANE PROTEIN 2"/>
    <property type="match status" value="1"/>
</dbReference>
<evidence type="ECO:0000313" key="8">
    <source>
        <dbReference type="Proteomes" id="UP000796880"/>
    </source>
</evidence>
<evidence type="ECO:0000256" key="2">
    <source>
        <dbReference type="ARBA" id="ARBA00022692"/>
    </source>
</evidence>
<name>A0A8K0HHK6_9ROSA</name>
<dbReference type="Pfam" id="PF03006">
    <property type="entry name" value="HlyIII"/>
    <property type="match status" value="1"/>
</dbReference>
<keyword evidence="8" id="KW-1185">Reference proteome</keyword>
<dbReference type="PANTHER" id="PTHR20855">
    <property type="entry name" value="ADIPOR/PROGESTIN RECEPTOR-RELATED"/>
    <property type="match status" value="1"/>
</dbReference>
<sequence>METETKRQRPRLMRYEELPEYLKDNEYILNHYRCEWPLKDVFFSVFSLHNETLNIWTHLLGFLIFAGLTVVSLTEKTTEHGGPLRNFSRASVSRSLQMTAMVMKDLNVSNNIMPESQLKQISQPYSIINLHKEDGNYRDAIIPMWPWFVLLGGAMGCLICSSLSHLFACHSKRFSFFFWRLDYAGISLMIICSFFAPIYYTFFCNPFARFFYLTSISVLGLIAITTLLAPVFSASRFRPFRAFVFLTMGFSGVIPAVHAIVLHWGSSHVFVALGYEFFMAVFYAVGAGFYVSRVPERLKPGKFDIAGHSHQIFHVFVVLGALAHCVATLVILDFRRGSPICV</sequence>
<feature type="transmembrane region" description="Helical" evidence="6">
    <location>
        <begin position="270"/>
        <end position="291"/>
    </location>
</feature>
<keyword evidence="5" id="KW-0862">Zinc</keyword>